<protein>
    <recommendedName>
        <fullName evidence="5">Lipoprotein</fullName>
    </recommendedName>
</protein>
<dbReference type="AlphaFoldDB" id="A0ABD5HR29"/>
<gene>
    <name evidence="3" type="ORF">BTTOUR_00860</name>
</gene>
<comment type="caution">
    <text evidence="3">The sequence shown here is derived from an EMBL/GenBank/DDBJ whole genome shotgun (WGS) entry which is preliminary data.</text>
</comment>
<dbReference type="RefSeq" id="WP_223285832.1">
    <property type="nucleotide sequence ID" value="NZ_JAWQCK010000001.1"/>
</dbReference>
<evidence type="ECO:0000313" key="3">
    <source>
        <dbReference type="EMBL" id="MDW9207368.1"/>
    </source>
</evidence>
<dbReference type="EMBL" id="JAWQCK010000001">
    <property type="protein sequence ID" value="MDW9207368.1"/>
    <property type="molecule type" value="Genomic_DNA"/>
</dbReference>
<evidence type="ECO:0000256" key="1">
    <source>
        <dbReference type="SAM" id="MobiDB-lite"/>
    </source>
</evidence>
<sequence>MKKYLLLLVSVFFSLALVACGSEEKTEEKSAPTASDQKGIKESNSKTNEKTLLTKVGKKQKYNAQGGVIELMKIKEINQTIDVAPIKMTVQNIKLHLLTMENYIIFKLFILWKIPQMRILASLILIR</sequence>
<evidence type="ECO:0000313" key="4">
    <source>
        <dbReference type="Proteomes" id="UP001272716"/>
    </source>
</evidence>
<evidence type="ECO:0000256" key="2">
    <source>
        <dbReference type="SAM" id="SignalP"/>
    </source>
</evidence>
<dbReference type="Proteomes" id="UP001272716">
    <property type="component" value="Unassembled WGS sequence"/>
</dbReference>
<reference evidence="3 4" key="1">
    <citation type="submission" date="2023-10" db="EMBL/GenBank/DDBJ databases">
        <title>Draft Genome Sequence of Bacillus thuringiensis serovar. toumanoffi 4059: Identification of a Novel Cry Protein Candidate.</title>
        <authorList>
            <person name="Murdoch R.W."/>
            <person name="Gemler B."/>
            <person name="Heater B.S."/>
        </authorList>
    </citation>
    <scope>NUCLEOTIDE SEQUENCE [LARGE SCALE GENOMIC DNA]</scope>
    <source>
        <strain evidence="3 4">4059</strain>
    </source>
</reference>
<feature type="chain" id="PRO_5044860024" description="Lipoprotein" evidence="2">
    <location>
        <begin position="20"/>
        <end position="127"/>
    </location>
</feature>
<feature type="region of interest" description="Disordered" evidence="1">
    <location>
        <begin position="24"/>
        <end position="46"/>
    </location>
</feature>
<accession>A0ABD5HR29</accession>
<keyword evidence="2" id="KW-0732">Signal</keyword>
<proteinExistence type="predicted"/>
<organism evidence="3 4">
    <name type="scientific">Bacillus thuringiensis serovar toumanoffi</name>
    <dbReference type="NCBI Taxonomy" id="180862"/>
    <lineage>
        <taxon>Bacteria</taxon>
        <taxon>Bacillati</taxon>
        <taxon>Bacillota</taxon>
        <taxon>Bacilli</taxon>
        <taxon>Bacillales</taxon>
        <taxon>Bacillaceae</taxon>
        <taxon>Bacillus</taxon>
        <taxon>Bacillus cereus group</taxon>
    </lineage>
</organism>
<feature type="signal peptide" evidence="2">
    <location>
        <begin position="1"/>
        <end position="19"/>
    </location>
</feature>
<dbReference type="PROSITE" id="PS51257">
    <property type="entry name" value="PROKAR_LIPOPROTEIN"/>
    <property type="match status" value="1"/>
</dbReference>
<evidence type="ECO:0008006" key="5">
    <source>
        <dbReference type="Google" id="ProtNLM"/>
    </source>
</evidence>
<name>A0ABD5HR29_BACTU</name>